<evidence type="ECO:0000313" key="13">
    <source>
        <dbReference type="Proteomes" id="UP000664209"/>
    </source>
</evidence>
<dbReference type="InterPro" id="IPR009000">
    <property type="entry name" value="Transl_B-barrel_sf"/>
</dbReference>
<dbReference type="CDD" id="cd01884">
    <property type="entry name" value="EF_Tu"/>
    <property type="match status" value="1"/>
</dbReference>
<feature type="binding site" evidence="10">
    <location>
        <begin position="19"/>
        <end position="26"/>
    </location>
    <ligand>
        <name>GTP</name>
        <dbReference type="ChEBI" id="CHEBI:37565"/>
    </ligand>
</feature>
<dbReference type="InterPro" id="IPR005225">
    <property type="entry name" value="Small_GTP-bd"/>
</dbReference>
<evidence type="ECO:0000313" key="12">
    <source>
        <dbReference type="EMBL" id="MBO1752356.1"/>
    </source>
</evidence>
<dbReference type="HAMAP" id="MF_00118_B">
    <property type="entry name" value="EF_Tu_B"/>
    <property type="match status" value="1"/>
</dbReference>
<comment type="similarity">
    <text evidence="1 10">Belongs to the TRAFAC class translation factor GTPase superfamily. Classic translation factor GTPase family. EF-Tu/EF-1A subfamily.</text>
</comment>
<comment type="subunit">
    <text evidence="10">Monomer.</text>
</comment>
<dbReference type="InterPro" id="IPR031157">
    <property type="entry name" value="G_TR_CS"/>
</dbReference>
<dbReference type="Gene3D" id="2.40.30.10">
    <property type="entry name" value="Translation factors"/>
    <property type="match status" value="2"/>
</dbReference>
<evidence type="ECO:0000259" key="11">
    <source>
        <dbReference type="PROSITE" id="PS51722"/>
    </source>
</evidence>
<dbReference type="InterPro" id="IPR000795">
    <property type="entry name" value="T_Tr_GTP-bd_dom"/>
</dbReference>
<dbReference type="NCBIfam" id="TIGR00231">
    <property type="entry name" value="small_GTP"/>
    <property type="match status" value="1"/>
</dbReference>
<dbReference type="SUPFAM" id="SSF52540">
    <property type="entry name" value="P-loop containing nucleoside triphosphate hydrolases"/>
    <property type="match status" value="1"/>
</dbReference>
<dbReference type="GO" id="GO:0003746">
    <property type="term" value="F:translation elongation factor activity"/>
    <property type="evidence" value="ECO:0007669"/>
    <property type="project" value="UniProtKB-UniRule"/>
</dbReference>
<evidence type="ECO:0000256" key="9">
    <source>
        <dbReference type="ARBA" id="ARBA00029554"/>
    </source>
</evidence>
<dbReference type="EC" id="3.6.5.3" evidence="10"/>
<organism evidence="12 13">
    <name type="scientific">Actinotalea soli</name>
    <dbReference type="NCBI Taxonomy" id="2819234"/>
    <lineage>
        <taxon>Bacteria</taxon>
        <taxon>Bacillati</taxon>
        <taxon>Actinomycetota</taxon>
        <taxon>Actinomycetes</taxon>
        <taxon>Micrococcales</taxon>
        <taxon>Cellulomonadaceae</taxon>
        <taxon>Actinotalea</taxon>
    </lineage>
</organism>
<dbReference type="InterPro" id="IPR041709">
    <property type="entry name" value="EF-Tu_GTP-bd"/>
</dbReference>
<keyword evidence="13" id="KW-1185">Reference proteome</keyword>
<keyword evidence="5 10" id="KW-0378">Hydrolase</keyword>
<proteinExistence type="inferred from homology"/>
<dbReference type="CDD" id="cd03707">
    <property type="entry name" value="EFTU_III"/>
    <property type="match status" value="1"/>
</dbReference>
<dbReference type="InterPro" id="IPR027417">
    <property type="entry name" value="P-loop_NTPase"/>
</dbReference>
<accession>A0A939LQ66</accession>
<dbReference type="FunFam" id="2.40.30.10:FF:000001">
    <property type="entry name" value="Elongation factor Tu"/>
    <property type="match status" value="1"/>
</dbReference>
<dbReference type="GO" id="GO:0003924">
    <property type="term" value="F:GTPase activity"/>
    <property type="evidence" value="ECO:0007669"/>
    <property type="project" value="UniProtKB-UniRule"/>
</dbReference>
<evidence type="ECO:0000256" key="5">
    <source>
        <dbReference type="ARBA" id="ARBA00022801"/>
    </source>
</evidence>
<dbReference type="NCBIfam" id="TIGR00485">
    <property type="entry name" value="EF-Tu"/>
    <property type="match status" value="1"/>
</dbReference>
<dbReference type="GO" id="GO:0005829">
    <property type="term" value="C:cytosol"/>
    <property type="evidence" value="ECO:0007669"/>
    <property type="project" value="TreeGrafter"/>
</dbReference>
<dbReference type="GO" id="GO:0000287">
    <property type="term" value="F:magnesium ion binding"/>
    <property type="evidence" value="ECO:0007669"/>
    <property type="project" value="UniProtKB-UniRule"/>
</dbReference>
<keyword evidence="4 10" id="KW-0251">Elongation factor</keyword>
<evidence type="ECO:0000256" key="4">
    <source>
        <dbReference type="ARBA" id="ARBA00022768"/>
    </source>
</evidence>
<dbReference type="Pfam" id="PF03144">
    <property type="entry name" value="GTP_EFTU_D2"/>
    <property type="match status" value="1"/>
</dbReference>
<keyword evidence="6 10" id="KW-0460">Magnesium</keyword>
<dbReference type="PANTHER" id="PTHR43721:SF22">
    <property type="entry name" value="ELONGATION FACTOR TU, MITOCHONDRIAL"/>
    <property type="match status" value="1"/>
</dbReference>
<dbReference type="InterPro" id="IPR004160">
    <property type="entry name" value="Transl_elong_EFTu/EF1A_C"/>
</dbReference>
<dbReference type="InterPro" id="IPR004541">
    <property type="entry name" value="Transl_elong_EFTu/EF1A_bac/org"/>
</dbReference>
<dbReference type="Proteomes" id="UP000664209">
    <property type="component" value="Unassembled WGS sequence"/>
</dbReference>
<dbReference type="PROSITE" id="PS00301">
    <property type="entry name" value="G_TR_1"/>
    <property type="match status" value="1"/>
</dbReference>
<keyword evidence="10" id="KW-0479">Metal-binding</keyword>
<dbReference type="FunFam" id="3.40.50.300:FF:000003">
    <property type="entry name" value="Elongation factor Tu"/>
    <property type="match status" value="1"/>
</dbReference>
<keyword evidence="8 10" id="KW-0342">GTP-binding</keyword>
<keyword evidence="7 10" id="KW-0648">Protein biosynthesis</keyword>
<keyword evidence="2 10" id="KW-0963">Cytoplasm</keyword>
<dbReference type="Pfam" id="PF00009">
    <property type="entry name" value="GTP_EFTU"/>
    <property type="match status" value="1"/>
</dbReference>
<keyword evidence="3 10" id="KW-0547">Nucleotide-binding</keyword>
<feature type="domain" description="Tr-type G" evidence="11">
    <location>
        <begin position="10"/>
        <end position="206"/>
    </location>
</feature>
<dbReference type="NCBIfam" id="NF000766">
    <property type="entry name" value="PRK00049.1"/>
    <property type="match status" value="1"/>
</dbReference>
<dbReference type="SUPFAM" id="SSF50465">
    <property type="entry name" value="EF-Tu/eEF-1alpha/eIF2-gamma C-terminal domain"/>
    <property type="match status" value="1"/>
</dbReference>
<protein>
    <recommendedName>
        <fullName evidence="9 10">Elongation factor Tu</fullName>
        <shortName evidence="10">EF-Tu</shortName>
        <ecNumber evidence="10">3.6.5.3</ecNumber>
    </recommendedName>
</protein>
<dbReference type="InterPro" id="IPR033720">
    <property type="entry name" value="EFTU_2"/>
</dbReference>
<sequence length="396" mass="43709">MAKAKFERTKPHVNIGTIGHVDHGKTTLTAAISKVLHDKHPDLNPFTPFDEIDKAPEEKQRGITINIAHVEYQTEKRHYAHVDAPGHADYIKNMITGAAQMDGAILVVAATDGPMAQTREHVLLARQVGVPYLLVALNKSDMVEDEEILELVEMEVRELLSSQGFDGDDAPVIRVSGLKALEGDATWTKSVEELMEAVDESVPEPVRDMDKPFLMPIEDVFTITGRGTVVTGKVDRGKLAINSEVEIVGIREAQKTTVTGIEMFHKQMDEAWAGENCGLLLRGIKREDVERGQVVVKPGSITPHTDFEAQVYILAKDEGGRHNPFYSNYRPQFYFRTTDVTGVITLPEGTEMVMPGDNTEMTVELIQPIAMEEGLGFAIREGGRTVGSGRVTKILK</sequence>
<dbReference type="SUPFAM" id="SSF50447">
    <property type="entry name" value="Translation proteins"/>
    <property type="match status" value="1"/>
</dbReference>
<evidence type="ECO:0000256" key="1">
    <source>
        <dbReference type="ARBA" id="ARBA00007249"/>
    </source>
</evidence>
<feature type="binding site" evidence="10">
    <location>
        <begin position="138"/>
        <end position="141"/>
    </location>
    <ligand>
        <name>GTP</name>
        <dbReference type="ChEBI" id="CHEBI:37565"/>
    </ligand>
</feature>
<dbReference type="PRINTS" id="PR00315">
    <property type="entry name" value="ELONGATNFCT"/>
</dbReference>
<comment type="catalytic activity">
    <reaction evidence="10">
        <text>GTP + H2O = GDP + phosphate + H(+)</text>
        <dbReference type="Rhea" id="RHEA:19669"/>
        <dbReference type="ChEBI" id="CHEBI:15377"/>
        <dbReference type="ChEBI" id="CHEBI:15378"/>
        <dbReference type="ChEBI" id="CHEBI:37565"/>
        <dbReference type="ChEBI" id="CHEBI:43474"/>
        <dbReference type="ChEBI" id="CHEBI:58189"/>
        <dbReference type="EC" id="3.6.5.3"/>
    </reaction>
</comment>
<dbReference type="Gene3D" id="3.40.50.300">
    <property type="entry name" value="P-loop containing nucleotide triphosphate hydrolases"/>
    <property type="match status" value="1"/>
</dbReference>
<dbReference type="EMBL" id="JAGEMK010000005">
    <property type="protein sequence ID" value="MBO1752356.1"/>
    <property type="molecule type" value="Genomic_DNA"/>
</dbReference>
<name>A0A939LQ66_9CELL</name>
<dbReference type="NCBIfam" id="NF009372">
    <property type="entry name" value="PRK12735.1"/>
    <property type="match status" value="1"/>
</dbReference>
<comment type="function">
    <text evidence="10">GTP hydrolase that promotes the GTP-dependent binding of aminoacyl-tRNA to the A-site of ribosomes during protein biosynthesis.</text>
</comment>
<dbReference type="AlphaFoldDB" id="A0A939LQ66"/>
<reference evidence="12" key="1">
    <citation type="submission" date="2021-03" db="EMBL/GenBank/DDBJ databases">
        <title>Actinotalea soli sp. nov., isolated from soil.</title>
        <authorList>
            <person name="Ping W."/>
            <person name="Zhang J."/>
        </authorList>
    </citation>
    <scope>NUCLEOTIDE SEQUENCE</scope>
    <source>
        <strain evidence="12">BY-33</strain>
    </source>
</reference>
<evidence type="ECO:0000256" key="7">
    <source>
        <dbReference type="ARBA" id="ARBA00022917"/>
    </source>
</evidence>
<evidence type="ECO:0000256" key="6">
    <source>
        <dbReference type="ARBA" id="ARBA00022842"/>
    </source>
</evidence>
<dbReference type="RefSeq" id="WP_208056041.1">
    <property type="nucleotide sequence ID" value="NZ_JAGEMK010000005.1"/>
</dbReference>
<evidence type="ECO:0000256" key="2">
    <source>
        <dbReference type="ARBA" id="ARBA00022490"/>
    </source>
</evidence>
<dbReference type="GO" id="GO:0005525">
    <property type="term" value="F:GTP binding"/>
    <property type="evidence" value="ECO:0007669"/>
    <property type="project" value="UniProtKB-UniRule"/>
</dbReference>
<dbReference type="PROSITE" id="PS51722">
    <property type="entry name" value="G_TR_2"/>
    <property type="match status" value="1"/>
</dbReference>
<dbReference type="Pfam" id="PF03143">
    <property type="entry name" value="GTP_EFTU_D3"/>
    <property type="match status" value="1"/>
</dbReference>
<evidence type="ECO:0000256" key="8">
    <source>
        <dbReference type="ARBA" id="ARBA00023134"/>
    </source>
</evidence>
<dbReference type="InterPro" id="IPR050055">
    <property type="entry name" value="EF-Tu_GTPase"/>
</dbReference>
<gene>
    <name evidence="10 12" type="primary">tuf</name>
    <name evidence="12" type="ORF">J4G33_11130</name>
</gene>
<feature type="binding site" evidence="10">
    <location>
        <begin position="83"/>
        <end position="87"/>
    </location>
    <ligand>
        <name>GTP</name>
        <dbReference type="ChEBI" id="CHEBI:37565"/>
    </ligand>
</feature>
<dbReference type="InterPro" id="IPR004161">
    <property type="entry name" value="EFTu-like_2"/>
</dbReference>
<dbReference type="PANTHER" id="PTHR43721">
    <property type="entry name" value="ELONGATION FACTOR TU-RELATED"/>
    <property type="match status" value="1"/>
</dbReference>
<evidence type="ECO:0000256" key="3">
    <source>
        <dbReference type="ARBA" id="ARBA00022741"/>
    </source>
</evidence>
<dbReference type="CDD" id="cd03697">
    <property type="entry name" value="EFTU_II"/>
    <property type="match status" value="1"/>
</dbReference>
<comment type="subcellular location">
    <subcellularLocation>
        <location evidence="10">Cytoplasm</location>
    </subcellularLocation>
</comment>
<feature type="binding site" evidence="10">
    <location>
        <position position="26"/>
    </location>
    <ligand>
        <name>Mg(2+)</name>
        <dbReference type="ChEBI" id="CHEBI:18420"/>
    </ligand>
</feature>
<dbReference type="NCBIfam" id="NF009373">
    <property type="entry name" value="PRK12736.1"/>
    <property type="match status" value="1"/>
</dbReference>
<evidence type="ECO:0000256" key="10">
    <source>
        <dbReference type="HAMAP-Rule" id="MF_00118"/>
    </source>
</evidence>
<comment type="caution">
    <text evidence="12">The sequence shown here is derived from an EMBL/GenBank/DDBJ whole genome shotgun (WGS) entry which is preliminary data.</text>
</comment>
<dbReference type="InterPro" id="IPR009001">
    <property type="entry name" value="Transl_elong_EF1A/Init_IF2_C"/>
</dbReference>